<feature type="compositionally biased region" description="Acidic residues" evidence="7">
    <location>
        <begin position="160"/>
        <end position="173"/>
    </location>
</feature>
<feature type="region of interest" description="Disordered" evidence="7">
    <location>
        <begin position="31"/>
        <end position="93"/>
    </location>
</feature>
<evidence type="ECO:0000256" key="2">
    <source>
        <dbReference type="ARBA" id="ARBA00022670"/>
    </source>
</evidence>
<evidence type="ECO:0000256" key="7">
    <source>
        <dbReference type="SAM" id="MobiDB-lite"/>
    </source>
</evidence>
<feature type="region of interest" description="Disordered" evidence="7">
    <location>
        <begin position="829"/>
        <end position="893"/>
    </location>
</feature>
<keyword evidence="2 5" id="KW-0645">Protease</keyword>
<reference evidence="11 12" key="1">
    <citation type="submission" date="2023-01" db="EMBL/GenBank/DDBJ databases">
        <title>Novel diversity within Roseofilum (Cyanobacteria; Desertifilaceae) from marine benthic mats with descriptions of four novel species.</title>
        <authorList>
            <person name="Wang Y."/>
            <person name="Berthold D.E."/>
            <person name="Hu J."/>
            <person name="Lefler F.W."/>
            <person name="Laughinghouse H.D. IV."/>
        </authorList>
    </citation>
    <scope>NUCLEOTIDE SEQUENCE [LARGE SCALE GENOMIC DNA]</scope>
    <source>
        <strain evidence="11 12">BLCC-M91</strain>
    </source>
</reference>
<feature type="domain" description="Peptidase S8/S53" evidence="9">
    <location>
        <begin position="957"/>
        <end position="1009"/>
    </location>
</feature>
<dbReference type="EMBL" id="JAQPOK010000166">
    <property type="protein sequence ID" value="MDJ1181476.1"/>
    <property type="molecule type" value="Genomic_DNA"/>
</dbReference>
<feature type="active site" description="Charge relay system" evidence="5">
    <location>
        <position position="606"/>
    </location>
</feature>
<evidence type="ECO:0000313" key="11">
    <source>
        <dbReference type="EMBL" id="MDJ1181476.1"/>
    </source>
</evidence>
<dbReference type="Gene3D" id="3.40.50.200">
    <property type="entry name" value="Peptidase S8/S53 domain"/>
    <property type="match status" value="2"/>
</dbReference>
<evidence type="ECO:0000259" key="10">
    <source>
        <dbReference type="Pfam" id="PF13448"/>
    </source>
</evidence>
<feature type="active site" description="Charge relay system" evidence="5">
    <location>
        <position position="644"/>
    </location>
</feature>
<dbReference type="PROSITE" id="PS51892">
    <property type="entry name" value="SUBTILASE"/>
    <property type="match status" value="1"/>
</dbReference>
<feature type="compositionally biased region" description="Acidic residues" evidence="7">
    <location>
        <begin position="37"/>
        <end position="67"/>
    </location>
</feature>
<feature type="coiled-coil region" evidence="6">
    <location>
        <begin position="521"/>
        <end position="576"/>
    </location>
</feature>
<dbReference type="InterPro" id="IPR023827">
    <property type="entry name" value="Peptidase_S8_Asp-AS"/>
</dbReference>
<dbReference type="InterPro" id="IPR036852">
    <property type="entry name" value="Peptidase_S8/S53_dom_sf"/>
</dbReference>
<dbReference type="Pfam" id="PF00082">
    <property type="entry name" value="Peptidase_S8"/>
    <property type="match status" value="2"/>
</dbReference>
<dbReference type="PANTHER" id="PTHR43806:SF11">
    <property type="entry name" value="CEREVISIN-RELATED"/>
    <property type="match status" value="1"/>
</dbReference>
<dbReference type="Proteomes" id="UP001231370">
    <property type="component" value="Unassembled WGS sequence"/>
</dbReference>
<evidence type="ECO:0000313" key="12">
    <source>
        <dbReference type="Proteomes" id="UP001231370"/>
    </source>
</evidence>
<feature type="compositionally biased region" description="Acidic residues" evidence="7">
    <location>
        <begin position="220"/>
        <end position="237"/>
    </location>
</feature>
<keyword evidence="3 5" id="KW-0378">Hydrolase</keyword>
<gene>
    <name evidence="11" type="ORF">PJF56_21660</name>
</gene>
<name>A0ABT7BSK8_9CYAN</name>
<dbReference type="InterPro" id="IPR015500">
    <property type="entry name" value="Peptidase_S8_subtilisin-rel"/>
</dbReference>
<dbReference type="PROSITE" id="PS00136">
    <property type="entry name" value="SUBTILASE_ASP"/>
    <property type="match status" value="1"/>
</dbReference>
<feature type="domain" description="Peptidase S8/S53" evidence="9">
    <location>
        <begin position="599"/>
        <end position="798"/>
    </location>
</feature>
<feature type="compositionally biased region" description="Acidic residues" evidence="7">
    <location>
        <begin position="109"/>
        <end position="124"/>
    </location>
</feature>
<protein>
    <submittedName>
        <fullName evidence="11">S8 family serine peptidase</fullName>
    </submittedName>
</protein>
<sequence>MPLINWFDKPSPKTTKLQDSHTFILEPILTPSGIVDGFDETPDALPLEDIEVPDTDAPEVEDAPETEDTTRHTATTDEVEAVETPEADNLIPDADIEEIEFITDSPTADAEEVNGVEAESEIDGSPESVVAQALSDAPNADSANEDAVEPELTVDKADPEIEPDDTTGEEDLTLADRADEAVPPESEAVEGAEADEDNADLGTDAAIADNPDESAPTDSQPEETTDEPVEDSEDNEEAQLTPVEPQEQSPAPTGIFTVGETGEIEIEYLFDGGKYRGEVALFSLDGMDDLEPGSEAFIQEAAARALGIETTEPTSDVGAGLSTDSSIDPDLGEPAPTDGDLPAENTPKLGEIVISDKTEGAKFEGTLGEKNWNKGEFAGAKTVQMRPGDTFGIMLVPNKTVQQVFDNPSIGGSGRPLFSLSTANPDGGFHVGQIADVTGEGNTFVMEDIRVDGSSDYDYNDIIFRIKGATGDAVDLDDVIDADNDWRETELGQEILDYVFDTLEPEVSVATITDDLNTELVPELEDVLSELKAELAEITENPDIVNEEPPADAPTEQEQDNLIAELNAELEAAFAELTEDEFADVNALAGKFEFDPEDQPLVGVIDTGFAETNPDIDDSRITLGKDYIDGDDNPLLAEGEGDDHGTKVLEVIAATQNNNVGIDGVNDDAPLWLGRAVGSGKWADSLVEFVDAAKESEQPNAVVNLSFDLTQENPDGSITTRTEFTEPEIAALKYARDNNVLIVAAAGNQGEAVMSALGQASEDFDNVITVGAADEAAERAEYSSYGNGLDLLAYGARLDDPTTLAQDPQVDAFAGLSAEEIELVEVLMEQSEDSGTENAATDTAGGVAPTAPIPSNETGENTSTPTPAAPIPALGSSITSNETSVPPLLNDNFNTENLGTGDIATLDPILDNSDTSENRLLSSEEEAQALAATQKMLSNVLASLEDREDTEWGQPALAGTSIAAAKVTGAASQVWAANPDLNFAQVKAILKDTAVDLHTPGWDAETGAGLLNLGLAVQAASLTQGEAYTLEKDPVLSGLGLLNGAATPAERPAFFKKLWRGVKRVFNKVVRVVKKVVSVVKRVVNVVKKVVSFVQKAIPVINKIRNFISTKLIPKFMCLPILGKVGVVLGGIALVGAAIGGAVLWFKNRKPQPTPTPTPTPGPAPIPPDVLELEAAWKLLTPAEQNNLGPALKNGIDPKFKPLFDGSDPHKILPLLQTISGLTSAQQTQLGPFVLNGVPALYLPFFNGSNPNDPNVPVATKNAWNSLTTDQKNVLQPVMLNGVTSSYGRPLFDGSPAGQQIVNVLNTLASQNLNNRQRGLMISFMLNPGGIPTQYEPRFT</sequence>
<dbReference type="InterPro" id="IPR050131">
    <property type="entry name" value="Peptidase_S8_subtilisin-like"/>
</dbReference>
<comment type="caution">
    <text evidence="11">The sequence shown here is derived from an EMBL/GenBank/DDBJ whole genome shotgun (WGS) entry which is preliminary data.</text>
</comment>
<dbReference type="Pfam" id="PF13448">
    <property type="entry name" value="DUF4114"/>
    <property type="match status" value="1"/>
</dbReference>
<keyword evidence="8" id="KW-1133">Transmembrane helix</keyword>
<accession>A0ABT7BSK8</accession>
<evidence type="ECO:0000256" key="1">
    <source>
        <dbReference type="ARBA" id="ARBA00011073"/>
    </source>
</evidence>
<dbReference type="InterPro" id="IPR025193">
    <property type="entry name" value="DUF4114"/>
</dbReference>
<comment type="similarity">
    <text evidence="1 5">Belongs to the peptidase S8 family.</text>
</comment>
<keyword evidence="8" id="KW-0472">Membrane</keyword>
<dbReference type="RefSeq" id="WP_283764772.1">
    <property type="nucleotide sequence ID" value="NZ_JAQPOK010000166.1"/>
</dbReference>
<feature type="region of interest" description="Disordered" evidence="7">
    <location>
        <begin position="309"/>
        <end position="346"/>
    </location>
</feature>
<keyword evidence="6" id="KW-0175">Coiled coil</keyword>
<proteinExistence type="inferred from homology"/>
<feature type="compositionally biased region" description="Acidic residues" evidence="7">
    <location>
        <begin position="77"/>
        <end position="86"/>
    </location>
</feature>
<keyword evidence="12" id="KW-1185">Reference proteome</keyword>
<keyword evidence="8" id="KW-0812">Transmembrane</keyword>
<evidence type="ECO:0000256" key="6">
    <source>
        <dbReference type="SAM" id="Coils"/>
    </source>
</evidence>
<dbReference type="PRINTS" id="PR00723">
    <property type="entry name" value="SUBTILISIN"/>
</dbReference>
<evidence type="ECO:0000256" key="3">
    <source>
        <dbReference type="ARBA" id="ARBA00022801"/>
    </source>
</evidence>
<feature type="compositionally biased region" description="Acidic residues" evidence="7">
    <location>
        <begin position="187"/>
        <end position="199"/>
    </location>
</feature>
<dbReference type="SUPFAM" id="SSF52743">
    <property type="entry name" value="Subtilisin-like"/>
    <property type="match status" value="1"/>
</dbReference>
<dbReference type="PANTHER" id="PTHR43806">
    <property type="entry name" value="PEPTIDASE S8"/>
    <property type="match status" value="1"/>
</dbReference>
<evidence type="ECO:0000259" key="9">
    <source>
        <dbReference type="Pfam" id="PF00082"/>
    </source>
</evidence>
<feature type="active site" description="Charge relay system" evidence="5">
    <location>
        <position position="961"/>
    </location>
</feature>
<evidence type="ECO:0000256" key="8">
    <source>
        <dbReference type="SAM" id="Phobius"/>
    </source>
</evidence>
<feature type="region of interest" description="Disordered" evidence="7">
    <location>
        <begin position="105"/>
        <end position="259"/>
    </location>
</feature>
<feature type="domain" description="DUF4114" evidence="10">
    <location>
        <begin position="385"/>
        <end position="468"/>
    </location>
</feature>
<organism evidence="11 12">
    <name type="scientific">Roseofilum halophilum BLCC-M91</name>
    <dbReference type="NCBI Taxonomy" id="3022259"/>
    <lineage>
        <taxon>Bacteria</taxon>
        <taxon>Bacillati</taxon>
        <taxon>Cyanobacteriota</taxon>
        <taxon>Cyanophyceae</taxon>
        <taxon>Desertifilales</taxon>
        <taxon>Desertifilaceae</taxon>
        <taxon>Roseofilum</taxon>
        <taxon>Roseofilum halophilum</taxon>
    </lineage>
</organism>
<keyword evidence="4 5" id="KW-0720">Serine protease</keyword>
<dbReference type="InterPro" id="IPR000209">
    <property type="entry name" value="Peptidase_S8/S53_dom"/>
</dbReference>
<evidence type="ECO:0000256" key="4">
    <source>
        <dbReference type="ARBA" id="ARBA00022825"/>
    </source>
</evidence>
<feature type="transmembrane region" description="Helical" evidence="8">
    <location>
        <begin position="1121"/>
        <end position="1146"/>
    </location>
</feature>
<evidence type="ECO:0000256" key="5">
    <source>
        <dbReference type="PROSITE-ProRule" id="PRU01240"/>
    </source>
</evidence>